<dbReference type="PANTHER" id="PTHR21227:SF0">
    <property type="entry name" value="TRNA-SPLICING ENDONUCLEASE SUBUNIT SEN2"/>
    <property type="match status" value="1"/>
</dbReference>
<dbReference type="Ensembl" id="ENSNMLT00000015443.1">
    <property type="protein sequence ID" value="ENSNMLP00000013727.1"/>
    <property type="gene ID" value="ENSNMLG00000009189.1"/>
</dbReference>
<accession>A0A8C6SYY3</accession>
<comment type="similarity">
    <text evidence="1">Belongs to the tRNA-intron endonuclease family.</text>
</comment>
<dbReference type="GO" id="GO:0005737">
    <property type="term" value="C:cytoplasm"/>
    <property type="evidence" value="ECO:0007669"/>
    <property type="project" value="TreeGrafter"/>
</dbReference>
<evidence type="ECO:0000313" key="5">
    <source>
        <dbReference type="Ensembl" id="ENSNMLP00000013727.1"/>
    </source>
</evidence>
<comment type="catalytic activity">
    <reaction evidence="3">
        <text>pretRNA = a 3'-half-tRNA molecule with a 5'-OH end + a 5'-half-tRNA molecule with a 2',3'-cyclic phosphate end + an intron with a 2',3'-cyclic phosphate and a 5'-hydroxyl terminus.</text>
        <dbReference type="EC" id="4.6.1.16"/>
    </reaction>
</comment>
<sequence length="262" mass="29344">SAQGLEDAAVHHTLQQQTSEPEAGLVLVHSDADEVTTPWSVKSLCFYGYKARRCSFPQFLCSVAFYIGCFCFFRVKLRSADFASASASLCSSATRRSVCSIDTSHQGPSLTVTVFQAFFLVYALGCLTVYHHQTPLSVLQLWRTCLSFRSDFVSFYAAYHFYRSRGWVPKTGSGAKYGADMMLYRKGPPFYHASYSVVVERFTGAFADSPLRPFSWRSLSALSRITANVSKELLLCYVIFPLDQSEPELRSPDCLRTLTVQV</sequence>
<feature type="domain" description="tRNA intron endonuclease catalytic" evidence="4">
    <location>
        <begin position="155"/>
        <end position="238"/>
    </location>
</feature>
<evidence type="ECO:0000256" key="3">
    <source>
        <dbReference type="ARBA" id="ARBA00034031"/>
    </source>
</evidence>
<reference evidence="5" key="1">
    <citation type="submission" date="2025-08" db="UniProtKB">
        <authorList>
            <consortium name="Ensembl"/>
        </authorList>
    </citation>
    <scope>IDENTIFICATION</scope>
</reference>
<organism evidence="5 6">
    <name type="scientific">Neogobius melanostomus</name>
    <name type="common">round goby</name>
    <dbReference type="NCBI Taxonomy" id="47308"/>
    <lineage>
        <taxon>Eukaryota</taxon>
        <taxon>Metazoa</taxon>
        <taxon>Chordata</taxon>
        <taxon>Craniata</taxon>
        <taxon>Vertebrata</taxon>
        <taxon>Euteleostomi</taxon>
        <taxon>Actinopterygii</taxon>
        <taxon>Neopterygii</taxon>
        <taxon>Teleostei</taxon>
        <taxon>Neoteleostei</taxon>
        <taxon>Acanthomorphata</taxon>
        <taxon>Gobiaria</taxon>
        <taxon>Gobiiformes</taxon>
        <taxon>Gobioidei</taxon>
        <taxon>Gobiidae</taxon>
        <taxon>Benthophilinae</taxon>
        <taxon>Neogobiini</taxon>
        <taxon>Neogobius</taxon>
    </lineage>
</organism>
<dbReference type="AlphaFoldDB" id="A0A8C6SYY3"/>
<dbReference type="GO" id="GO:0000379">
    <property type="term" value="P:tRNA-type intron splice site recognition and cleavage"/>
    <property type="evidence" value="ECO:0007669"/>
    <property type="project" value="TreeGrafter"/>
</dbReference>
<dbReference type="Proteomes" id="UP000694523">
    <property type="component" value="Unplaced"/>
</dbReference>
<proteinExistence type="inferred from homology"/>
<dbReference type="GO" id="GO:0000213">
    <property type="term" value="F:tRNA-intron lyase activity"/>
    <property type="evidence" value="ECO:0007669"/>
    <property type="project" value="UniProtKB-EC"/>
</dbReference>
<reference evidence="5" key="2">
    <citation type="submission" date="2025-09" db="UniProtKB">
        <authorList>
            <consortium name="Ensembl"/>
        </authorList>
    </citation>
    <scope>IDENTIFICATION</scope>
</reference>
<dbReference type="CDD" id="cd22363">
    <property type="entry name" value="tRNA-intron_lyase_C"/>
    <property type="match status" value="1"/>
</dbReference>
<dbReference type="EC" id="4.6.1.16" evidence="2"/>
<dbReference type="InterPro" id="IPR011856">
    <property type="entry name" value="tRNA_endonuc-like_dom_sf"/>
</dbReference>
<dbReference type="InterPro" id="IPR036167">
    <property type="entry name" value="tRNA_intron_Endo_cat-like_sf"/>
</dbReference>
<name>A0A8C6SYY3_9GOBI</name>
<evidence type="ECO:0000256" key="1">
    <source>
        <dbReference type="ARBA" id="ARBA00008078"/>
    </source>
</evidence>
<dbReference type="Pfam" id="PF01974">
    <property type="entry name" value="tRNA_int_endo"/>
    <property type="match status" value="1"/>
</dbReference>
<evidence type="ECO:0000259" key="4">
    <source>
        <dbReference type="Pfam" id="PF01974"/>
    </source>
</evidence>
<evidence type="ECO:0000313" key="6">
    <source>
        <dbReference type="Proteomes" id="UP000694523"/>
    </source>
</evidence>
<keyword evidence="6" id="KW-1185">Reference proteome</keyword>
<dbReference type="PANTHER" id="PTHR21227">
    <property type="entry name" value="TRNA-SPLICING ENDONUCLEASE SUBUNIT SEN2"/>
    <property type="match status" value="1"/>
</dbReference>
<dbReference type="InterPro" id="IPR006677">
    <property type="entry name" value="tRNA_intron_Endonuc_cat-like"/>
</dbReference>
<dbReference type="Gene3D" id="3.40.1350.10">
    <property type="match status" value="1"/>
</dbReference>
<dbReference type="GO" id="GO:0003676">
    <property type="term" value="F:nucleic acid binding"/>
    <property type="evidence" value="ECO:0007669"/>
    <property type="project" value="InterPro"/>
</dbReference>
<dbReference type="SUPFAM" id="SSF53032">
    <property type="entry name" value="tRNA-intron endonuclease catalytic domain-like"/>
    <property type="match status" value="1"/>
</dbReference>
<evidence type="ECO:0000256" key="2">
    <source>
        <dbReference type="ARBA" id="ARBA00012573"/>
    </source>
</evidence>
<protein>
    <recommendedName>
        <fullName evidence="2">tRNA-intron lyase</fullName>
        <ecNumber evidence="2">4.6.1.16</ecNumber>
    </recommendedName>
</protein>
<dbReference type="GO" id="GO:0000214">
    <property type="term" value="C:tRNA-intron endonuclease complex"/>
    <property type="evidence" value="ECO:0007669"/>
    <property type="project" value="TreeGrafter"/>
</dbReference>
<dbReference type="InterPro" id="IPR006676">
    <property type="entry name" value="tRNA_splic"/>
</dbReference>